<accession>A0A8J5X916</accession>
<sequence length="208" mass="20778">MSAQRELVPFFPAEAPDTSAADAVASPQPPSGTKRSRRLKKKGDTGGAALSDAGGSPLAPPARSTGAKKQQTPPAKVASKGKKAPPLQTATLQPTASPKPNTTPSKLAGAFAGAAFEQSPHPKSLPKPRFAGKAASPAQGSPASLGPMDAPDATQVLRALLGVALELPSQTPASADRTTGAGGNFSLGPAMQNDATQQLCSLLGVKAC</sequence>
<evidence type="ECO:0000256" key="1">
    <source>
        <dbReference type="SAM" id="MobiDB-lite"/>
    </source>
</evidence>
<dbReference type="Pfam" id="PF15365">
    <property type="entry name" value="PNRC"/>
    <property type="match status" value="1"/>
</dbReference>
<keyword evidence="3" id="KW-1185">Reference proteome</keyword>
<organism evidence="2 3">
    <name type="scientific">Diacronema lutheri</name>
    <name type="common">Unicellular marine alga</name>
    <name type="synonym">Monochrysis lutheri</name>
    <dbReference type="NCBI Taxonomy" id="2081491"/>
    <lineage>
        <taxon>Eukaryota</taxon>
        <taxon>Haptista</taxon>
        <taxon>Haptophyta</taxon>
        <taxon>Pavlovophyceae</taxon>
        <taxon>Pavlovales</taxon>
        <taxon>Pavlovaceae</taxon>
        <taxon>Diacronema</taxon>
    </lineage>
</organism>
<feature type="region of interest" description="Disordered" evidence="1">
    <location>
        <begin position="1"/>
        <end position="151"/>
    </location>
</feature>
<dbReference type="Proteomes" id="UP000751190">
    <property type="component" value="Unassembled WGS sequence"/>
</dbReference>
<evidence type="ECO:0000313" key="2">
    <source>
        <dbReference type="EMBL" id="KAG8458923.1"/>
    </source>
</evidence>
<dbReference type="AlphaFoldDB" id="A0A8J5X916"/>
<comment type="caution">
    <text evidence="2">The sequence shown here is derived from an EMBL/GenBank/DDBJ whole genome shotgun (WGS) entry which is preliminary data.</text>
</comment>
<protein>
    <submittedName>
        <fullName evidence="2">Uncharacterized protein</fullName>
    </submittedName>
</protein>
<dbReference type="EMBL" id="JAGTXO010000046">
    <property type="protein sequence ID" value="KAG8458923.1"/>
    <property type="molecule type" value="Genomic_DNA"/>
</dbReference>
<dbReference type="GO" id="GO:0016071">
    <property type="term" value="P:mRNA metabolic process"/>
    <property type="evidence" value="ECO:0007669"/>
    <property type="project" value="UniProtKB-ARBA"/>
</dbReference>
<evidence type="ECO:0000313" key="3">
    <source>
        <dbReference type="Proteomes" id="UP000751190"/>
    </source>
</evidence>
<name>A0A8J5X916_DIALT</name>
<proteinExistence type="predicted"/>
<feature type="compositionally biased region" description="Polar residues" evidence="1">
    <location>
        <begin position="88"/>
        <end position="105"/>
    </location>
</feature>
<dbReference type="InterPro" id="IPR028322">
    <property type="entry name" value="PNRC-like_rgn"/>
</dbReference>
<reference evidence="2" key="1">
    <citation type="submission" date="2021-05" db="EMBL/GenBank/DDBJ databases">
        <title>The genome of the haptophyte Pavlova lutheri (Diacronema luteri, Pavlovales) - a model for lipid biosynthesis in eukaryotic algae.</title>
        <authorList>
            <person name="Hulatt C.J."/>
            <person name="Posewitz M.C."/>
        </authorList>
    </citation>
    <scope>NUCLEOTIDE SEQUENCE</scope>
    <source>
        <strain evidence="2">NIVA-4/92</strain>
    </source>
</reference>
<gene>
    <name evidence="2" type="ORF">KFE25_004257</name>
</gene>